<keyword evidence="1" id="KW-1133">Transmembrane helix</keyword>
<sequence length="244" mass="25608">MKATGRNEGFTLVEIAIVLVVIGLLLGGILKGQELINNAKVRSVADRQNSLKVAWFAFIDRYAGVPGDYVLAHVHIIGAASGDGDGLLAETDSPLAFQNLTAAGFLRCGHCTETQTTVASSSANSPTNNYGGVMSIWHDSLNYALPTPGVVGATAPLMVHTGPRIPSNIIGEVDRKIDDGVPKTGDMRFNQYDPTGTQNPNVGECTKLTADGTLLGALAGNANFWRPANSRPPVYGNCGASIMI</sequence>
<dbReference type="InterPro" id="IPR012902">
    <property type="entry name" value="N_methyl_site"/>
</dbReference>
<reference evidence="2" key="1">
    <citation type="submission" date="2020-10" db="EMBL/GenBank/DDBJ databases">
        <title>An improved Amphimedon queenslandica hologenome assembly reveals how three proteobacterial symbionts can extend the metabolic phenotypic of their marine sponge host.</title>
        <authorList>
            <person name="Degnan B."/>
            <person name="Degnan S."/>
            <person name="Xiang X."/>
        </authorList>
    </citation>
    <scope>NUCLEOTIDE SEQUENCE</scope>
    <source>
        <strain evidence="2">AqS2</strain>
    </source>
</reference>
<name>A0A930XX96_9GAMM</name>
<dbReference type="NCBIfam" id="TIGR02532">
    <property type="entry name" value="IV_pilin_GFxxxE"/>
    <property type="match status" value="1"/>
</dbReference>
<dbReference type="SUPFAM" id="SSF54523">
    <property type="entry name" value="Pili subunits"/>
    <property type="match status" value="1"/>
</dbReference>
<dbReference type="AlphaFoldDB" id="A0A930XX96"/>
<keyword evidence="3" id="KW-1185">Reference proteome</keyword>
<dbReference type="InterPro" id="IPR045584">
    <property type="entry name" value="Pilin-like"/>
</dbReference>
<proteinExistence type="predicted"/>
<dbReference type="EMBL" id="JADHEI010000053">
    <property type="protein sequence ID" value="MBF2735877.1"/>
    <property type="molecule type" value="Genomic_DNA"/>
</dbReference>
<evidence type="ECO:0000256" key="1">
    <source>
        <dbReference type="SAM" id="Phobius"/>
    </source>
</evidence>
<feature type="transmembrane region" description="Helical" evidence="1">
    <location>
        <begin position="12"/>
        <end position="30"/>
    </location>
</feature>
<keyword evidence="1" id="KW-0812">Transmembrane</keyword>
<evidence type="ECO:0000313" key="2">
    <source>
        <dbReference type="EMBL" id="MBF2735877.1"/>
    </source>
</evidence>
<protein>
    <submittedName>
        <fullName evidence="2">Prepilin-type N-terminal cleavage/methylation domain-containing protein</fullName>
    </submittedName>
</protein>
<organism evidence="2 3">
    <name type="scientific">Candidatus Amphirhobacter heronislandensis</name>
    <dbReference type="NCBI Taxonomy" id="1732024"/>
    <lineage>
        <taxon>Bacteria</taxon>
        <taxon>Pseudomonadati</taxon>
        <taxon>Pseudomonadota</taxon>
        <taxon>Gammaproteobacteria</taxon>
        <taxon>Candidatus Tethybacterales</taxon>
        <taxon>Candidatus Tethybacteraceae</taxon>
        <taxon>Candidatus Amphirhobacter</taxon>
    </lineage>
</organism>
<dbReference type="PROSITE" id="PS00409">
    <property type="entry name" value="PROKAR_NTER_METHYL"/>
    <property type="match status" value="1"/>
</dbReference>
<dbReference type="Pfam" id="PF07963">
    <property type="entry name" value="N_methyl"/>
    <property type="match status" value="1"/>
</dbReference>
<comment type="caution">
    <text evidence="2">The sequence shown here is derived from an EMBL/GenBank/DDBJ whole genome shotgun (WGS) entry which is preliminary data.</text>
</comment>
<evidence type="ECO:0000313" key="3">
    <source>
        <dbReference type="Proteomes" id="UP000604381"/>
    </source>
</evidence>
<dbReference type="Proteomes" id="UP000604381">
    <property type="component" value="Unassembled WGS sequence"/>
</dbReference>
<gene>
    <name evidence="2" type="ORF">ISN26_07405</name>
</gene>
<keyword evidence="1" id="KW-0472">Membrane</keyword>
<accession>A0A930XX96</accession>